<keyword evidence="6" id="KW-1133">Transmembrane helix</keyword>
<comment type="caution">
    <text evidence="12">The sequence shown here is derived from an EMBL/GenBank/DDBJ whole genome shotgun (WGS) entry which is preliminary data.</text>
</comment>
<keyword evidence="13" id="KW-1185">Reference proteome</keyword>
<reference evidence="12" key="2">
    <citation type="journal article" date="2023" name="Plants (Basel)">
        <title>Annotation of the Turnera subulata (Passifloraceae) Draft Genome Reveals the S-Locus Evolved after the Divergence of Turneroideae from Passifloroideae in a Stepwise Manner.</title>
        <authorList>
            <person name="Henning P.M."/>
            <person name="Roalson E.H."/>
            <person name="Mir W."/>
            <person name="McCubbin A.G."/>
            <person name="Shore J.S."/>
        </authorList>
    </citation>
    <scope>NUCLEOTIDE SEQUENCE</scope>
    <source>
        <strain evidence="12">F60SS</strain>
    </source>
</reference>
<dbReference type="InterPro" id="IPR032675">
    <property type="entry name" value="LRR_dom_sf"/>
</dbReference>
<evidence type="ECO:0000256" key="1">
    <source>
        <dbReference type="ARBA" id="ARBA00004479"/>
    </source>
</evidence>
<keyword evidence="9" id="KW-0325">Glycoprotein</keyword>
<keyword evidence="3" id="KW-0812">Transmembrane</keyword>
<evidence type="ECO:0000256" key="4">
    <source>
        <dbReference type="ARBA" id="ARBA00022729"/>
    </source>
</evidence>
<dbReference type="GO" id="GO:0016020">
    <property type="term" value="C:membrane"/>
    <property type="evidence" value="ECO:0007669"/>
    <property type="project" value="UniProtKB-SubCell"/>
</dbReference>
<proteinExistence type="predicted"/>
<protein>
    <recommendedName>
        <fullName evidence="11">Leucine-rich repeat-containing N-terminal plant-type domain-containing protein</fullName>
    </recommendedName>
</protein>
<organism evidence="12 13">
    <name type="scientific">Turnera subulata</name>
    <dbReference type="NCBI Taxonomy" id="218843"/>
    <lineage>
        <taxon>Eukaryota</taxon>
        <taxon>Viridiplantae</taxon>
        <taxon>Streptophyta</taxon>
        <taxon>Embryophyta</taxon>
        <taxon>Tracheophyta</taxon>
        <taxon>Spermatophyta</taxon>
        <taxon>Magnoliopsida</taxon>
        <taxon>eudicotyledons</taxon>
        <taxon>Gunneridae</taxon>
        <taxon>Pentapetalae</taxon>
        <taxon>rosids</taxon>
        <taxon>fabids</taxon>
        <taxon>Malpighiales</taxon>
        <taxon>Passifloraceae</taxon>
        <taxon>Turnera</taxon>
    </lineage>
</organism>
<keyword evidence="5" id="KW-0677">Repeat</keyword>
<feature type="signal peptide" evidence="10">
    <location>
        <begin position="1"/>
        <end position="19"/>
    </location>
</feature>
<evidence type="ECO:0000256" key="2">
    <source>
        <dbReference type="ARBA" id="ARBA00022614"/>
    </source>
</evidence>
<dbReference type="AlphaFoldDB" id="A0A9Q0F8U2"/>
<dbReference type="Pfam" id="PF00560">
    <property type="entry name" value="LRR_1"/>
    <property type="match status" value="3"/>
</dbReference>
<dbReference type="Pfam" id="PF08263">
    <property type="entry name" value="LRRNT_2"/>
    <property type="match status" value="1"/>
</dbReference>
<evidence type="ECO:0000256" key="3">
    <source>
        <dbReference type="ARBA" id="ARBA00022692"/>
    </source>
</evidence>
<evidence type="ECO:0000313" key="12">
    <source>
        <dbReference type="EMBL" id="KAJ4826990.1"/>
    </source>
</evidence>
<evidence type="ECO:0000256" key="7">
    <source>
        <dbReference type="ARBA" id="ARBA00023136"/>
    </source>
</evidence>
<dbReference type="InterPro" id="IPR001611">
    <property type="entry name" value="Leu-rich_rpt"/>
</dbReference>
<dbReference type="EMBL" id="JAKUCV010006521">
    <property type="protein sequence ID" value="KAJ4826990.1"/>
    <property type="molecule type" value="Genomic_DNA"/>
</dbReference>
<evidence type="ECO:0000259" key="11">
    <source>
        <dbReference type="Pfam" id="PF08263"/>
    </source>
</evidence>
<keyword evidence="2" id="KW-0433">Leucine-rich repeat</keyword>
<evidence type="ECO:0000256" key="8">
    <source>
        <dbReference type="ARBA" id="ARBA00023170"/>
    </source>
</evidence>
<accession>A0A9Q0F8U2</accession>
<dbReference type="OrthoDB" id="676979at2759"/>
<dbReference type="Proteomes" id="UP001141552">
    <property type="component" value="Unassembled WGS sequence"/>
</dbReference>
<keyword evidence="4 10" id="KW-0732">Signal</keyword>
<keyword evidence="7" id="KW-0472">Membrane</keyword>
<evidence type="ECO:0000256" key="6">
    <source>
        <dbReference type="ARBA" id="ARBA00022989"/>
    </source>
</evidence>
<keyword evidence="8" id="KW-0675">Receptor</keyword>
<evidence type="ECO:0000256" key="10">
    <source>
        <dbReference type="SAM" id="SignalP"/>
    </source>
</evidence>
<evidence type="ECO:0000256" key="9">
    <source>
        <dbReference type="ARBA" id="ARBA00023180"/>
    </source>
</evidence>
<feature type="chain" id="PRO_5040246418" description="Leucine-rich repeat-containing N-terminal plant-type domain-containing protein" evidence="10">
    <location>
        <begin position="20"/>
        <end position="325"/>
    </location>
</feature>
<evidence type="ECO:0000313" key="13">
    <source>
        <dbReference type="Proteomes" id="UP001141552"/>
    </source>
</evidence>
<dbReference type="Gene3D" id="3.80.10.10">
    <property type="entry name" value="Ribonuclease Inhibitor"/>
    <property type="match status" value="4"/>
</dbReference>
<dbReference type="SUPFAM" id="SSF52058">
    <property type="entry name" value="L domain-like"/>
    <property type="match status" value="1"/>
</dbReference>
<dbReference type="PANTHER" id="PTHR48061">
    <property type="entry name" value="LEUCINE-RICH REPEAT RECEPTOR PROTEIN KINASE EMS1-LIKE-RELATED"/>
    <property type="match status" value="1"/>
</dbReference>
<comment type="subcellular location">
    <subcellularLocation>
        <location evidence="1">Membrane</location>
        <topology evidence="1">Single-pass type I membrane protein</topology>
    </subcellularLocation>
</comment>
<feature type="domain" description="Leucine-rich repeat-containing N-terminal plant-type" evidence="11">
    <location>
        <begin position="37"/>
        <end position="88"/>
    </location>
</feature>
<reference evidence="12" key="1">
    <citation type="submission" date="2022-02" db="EMBL/GenBank/DDBJ databases">
        <authorList>
            <person name="Henning P.M."/>
            <person name="McCubbin A.G."/>
            <person name="Shore J.S."/>
        </authorList>
    </citation>
    <scope>NUCLEOTIDE SEQUENCE</scope>
    <source>
        <strain evidence="12">F60SS</strain>
        <tissue evidence="12">Leaves</tissue>
    </source>
</reference>
<evidence type="ECO:0000256" key="5">
    <source>
        <dbReference type="ARBA" id="ARBA00022737"/>
    </source>
</evidence>
<dbReference type="PANTHER" id="PTHR48061:SF12">
    <property type="entry name" value="DISEASE RESISTANCE LIKE PROTEIN"/>
    <property type="match status" value="1"/>
</dbReference>
<dbReference type="InterPro" id="IPR046956">
    <property type="entry name" value="RLP23-like"/>
</dbReference>
<gene>
    <name evidence="12" type="ORF">Tsubulata_031498</name>
</gene>
<dbReference type="InterPro" id="IPR013210">
    <property type="entry name" value="LRR_N_plant-typ"/>
</dbReference>
<name>A0A9Q0F8U2_9ROSI</name>
<sequence>MAAHTFFFFIFLFTNFCLYSSPTTLALFSTYHPPICHDHEKSALLQFKDSFTIDEKWLVPCDPKFEAWKVDGGEEASDCCMWDGIECDDITGHVISLDLSSSCLLGSINSSSTLFQLLHLRSLNLAYNRFNYSSIPSALGLLPNLTHLNLSYSFFSGPIPSSISNLSKLSSLDLSTYYGSKLKTNPDFKTLIGKLGNLQVLHLDRVNMSSTVPNDILAISSSLVSLSLVECNLRGEFPFTRIFQLLPKLEDLLLDSNPNLTGDNPFGVQDTSLSWMGNLAKLTHLSLGGSNLVGEIPSSLANLTNHSVLDISSNQLTGNGSKIVV</sequence>